<dbReference type="InterPro" id="IPR023198">
    <property type="entry name" value="PGP-like_dom2"/>
</dbReference>
<dbReference type="NCBIfam" id="TIGR01549">
    <property type="entry name" value="HAD-SF-IA-v1"/>
    <property type="match status" value="1"/>
</dbReference>
<dbReference type="Pfam" id="PF00702">
    <property type="entry name" value="Hydrolase"/>
    <property type="match status" value="1"/>
</dbReference>
<gene>
    <name evidence="1" type="primary">yjjG</name>
    <name evidence="1" type="ORF">NCTC12871_00334</name>
</gene>
<reference evidence="1 2" key="1">
    <citation type="submission" date="2018-12" db="EMBL/GenBank/DDBJ databases">
        <authorList>
            <consortium name="Pathogen Informatics"/>
        </authorList>
    </citation>
    <scope>NUCLEOTIDE SEQUENCE [LARGE SCALE GENOMIC DNA]</scope>
    <source>
        <strain evidence="1 2">NCTC12871</strain>
    </source>
</reference>
<dbReference type="RefSeq" id="WP_126598395.1">
    <property type="nucleotide sequence ID" value="NZ_LR134510.1"/>
</dbReference>
<proteinExistence type="predicted"/>
<dbReference type="InterPro" id="IPR011951">
    <property type="entry name" value="HAD-SF_hydro_IA_YjjG/PynA"/>
</dbReference>
<dbReference type="PANTHER" id="PTHR47478:SF1">
    <property type="entry name" value="PYRIMIDINE 5'-NUCLEOTIDASE YJJG"/>
    <property type="match status" value="1"/>
</dbReference>
<dbReference type="Proteomes" id="UP000279799">
    <property type="component" value="Chromosome"/>
</dbReference>
<dbReference type="KEGG" id="adp:NCTC12871_00334"/>
<protein>
    <submittedName>
        <fullName evidence="1">Nucleotidase</fullName>
        <ecNumber evidence="1">3.1.3.5</ecNumber>
    </submittedName>
</protein>
<dbReference type="AlphaFoldDB" id="A0A448TSL9"/>
<keyword evidence="1" id="KW-0378">Hydrolase</keyword>
<dbReference type="EC" id="3.1.3.5" evidence="1"/>
<dbReference type="SFLD" id="SFLDS00003">
    <property type="entry name" value="Haloacid_Dehalogenase"/>
    <property type="match status" value="1"/>
</dbReference>
<dbReference type="OrthoDB" id="148966at2"/>
<dbReference type="Gene3D" id="1.10.150.240">
    <property type="entry name" value="Putative phosphatase, domain 2"/>
    <property type="match status" value="1"/>
</dbReference>
<sequence>MKYKWILFDADQTLFSFSSYQGLVNVCAKYGMDFTKQDFEEYENINQPLWLQYQQQKIDVNQLKCYRFQNLSKKIGIDPLQINAELMDQMATLSPAYRETIPMLEKLHGKVNMGIITNGFASMQQARLDFTKTAKFFDLLIISEEVGVPKPQTGIFSAAFDQIQQRFPVQKSQILMVGDSLSSDIAGGNAFGFDTCWLNQHQQTSPEHIKPTFEITNISDLVNIVM</sequence>
<dbReference type="NCBIfam" id="NF006976">
    <property type="entry name" value="PRK09449.1"/>
    <property type="match status" value="1"/>
</dbReference>
<dbReference type="InterPro" id="IPR052550">
    <property type="entry name" value="Pyrimidine_5'-ntase_YjjG"/>
</dbReference>
<organism evidence="1 2">
    <name type="scientific">Actinobacillus delphinicola</name>
    <dbReference type="NCBI Taxonomy" id="51161"/>
    <lineage>
        <taxon>Bacteria</taxon>
        <taxon>Pseudomonadati</taxon>
        <taxon>Pseudomonadota</taxon>
        <taxon>Gammaproteobacteria</taxon>
        <taxon>Pasteurellales</taxon>
        <taxon>Pasteurellaceae</taxon>
        <taxon>Actinobacillus</taxon>
    </lineage>
</organism>
<keyword evidence="2" id="KW-1185">Reference proteome</keyword>
<accession>A0A448TSL9</accession>
<dbReference type="NCBIfam" id="TIGR02254">
    <property type="entry name" value="YjjG_YfnB"/>
    <property type="match status" value="1"/>
</dbReference>
<dbReference type="SFLD" id="SFLDG01129">
    <property type="entry name" value="C1.5:_HAD__Beta-PGM__Phosphata"/>
    <property type="match status" value="1"/>
</dbReference>
<dbReference type="PANTHER" id="PTHR47478">
    <property type="match status" value="1"/>
</dbReference>
<dbReference type="InterPro" id="IPR036412">
    <property type="entry name" value="HAD-like_sf"/>
</dbReference>
<name>A0A448TSL9_9PAST</name>
<dbReference type="GO" id="GO:0008253">
    <property type="term" value="F:5'-nucleotidase activity"/>
    <property type="evidence" value="ECO:0007669"/>
    <property type="project" value="UniProtKB-EC"/>
</dbReference>
<evidence type="ECO:0000313" key="1">
    <source>
        <dbReference type="EMBL" id="VEJ08916.1"/>
    </source>
</evidence>
<dbReference type="InterPro" id="IPR023214">
    <property type="entry name" value="HAD_sf"/>
</dbReference>
<dbReference type="Gene3D" id="3.40.50.1000">
    <property type="entry name" value="HAD superfamily/HAD-like"/>
    <property type="match status" value="1"/>
</dbReference>
<dbReference type="SUPFAM" id="SSF56784">
    <property type="entry name" value="HAD-like"/>
    <property type="match status" value="1"/>
</dbReference>
<dbReference type="InterPro" id="IPR006439">
    <property type="entry name" value="HAD-SF_hydro_IA"/>
</dbReference>
<evidence type="ECO:0000313" key="2">
    <source>
        <dbReference type="Proteomes" id="UP000279799"/>
    </source>
</evidence>
<dbReference type="EMBL" id="LR134510">
    <property type="protein sequence ID" value="VEJ08916.1"/>
    <property type="molecule type" value="Genomic_DNA"/>
</dbReference>